<evidence type="ECO:0000313" key="2">
    <source>
        <dbReference type="EMBL" id="KAK6352108.1"/>
    </source>
</evidence>
<evidence type="ECO:0000256" key="1">
    <source>
        <dbReference type="SAM" id="MobiDB-lite"/>
    </source>
</evidence>
<feature type="compositionally biased region" description="Basic and acidic residues" evidence="1">
    <location>
        <begin position="399"/>
        <end position="413"/>
    </location>
</feature>
<feature type="compositionally biased region" description="Basic and acidic residues" evidence="1">
    <location>
        <begin position="120"/>
        <end position="165"/>
    </location>
</feature>
<reference evidence="2 3" key="1">
    <citation type="submission" date="2019-10" db="EMBL/GenBank/DDBJ databases">
        <authorList>
            <person name="Palmer J.M."/>
        </authorList>
    </citation>
    <scope>NUCLEOTIDE SEQUENCE [LARGE SCALE GENOMIC DNA]</scope>
    <source>
        <strain evidence="2 3">TWF730</strain>
    </source>
</reference>
<evidence type="ECO:0000313" key="3">
    <source>
        <dbReference type="Proteomes" id="UP001373714"/>
    </source>
</evidence>
<keyword evidence="3" id="KW-1185">Reference proteome</keyword>
<feature type="compositionally biased region" description="Basic and acidic residues" evidence="1">
    <location>
        <begin position="273"/>
        <end position="282"/>
    </location>
</feature>
<proteinExistence type="predicted"/>
<accession>A0AAV9V0X0</accession>
<dbReference type="Proteomes" id="UP001373714">
    <property type="component" value="Unassembled WGS sequence"/>
</dbReference>
<gene>
    <name evidence="2" type="ORF">TWF730_008939</name>
</gene>
<feature type="compositionally biased region" description="Low complexity" evidence="1">
    <location>
        <begin position="180"/>
        <end position="191"/>
    </location>
</feature>
<dbReference type="AlphaFoldDB" id="A0AAV9V0X0"/>
<sequence>MPLQPGETPLSLLLSLPPQTSLKSLLESDLTTIRKRIRRSKHHLKNHPTGTSTAATLLLSTIDKLKQIADIYASAAMAFVTAKDNAEMYAISAGALEKLMRVAEGLEGVGCFNGEDYGDEKDREREREKQRGEYGNRDHERRRMREEYVKDVEREREKIRNRRDSLNPFVSHPPPPHLPLPTAAANNTKNNGGDEDENGRVGPTREQKGKAVIRPSENILPTRLQPREEFVEAVKVTGAIERARREPAHHGSPRKDTRQRESPRKATAAAPERIGKHHEARERRRQAALAAEAAAAETAPPPPPKESTHPLRHRHHTNTSPSKPSPRRHRLPEPPGAPTKLGPNNDFELMGIPDLGRRKRDRYTESNLERMEQKGRIYRNDANPDHAKKPAEKPAVPITDRRNIVDRRGEKAEASPSSSKNTDPKLANAGGGGRTFNLLKKIQEWQKE</sequence>
<name>A0AAV9V0X0_9PEZI</name>
<feature type="compositionally biased region" description="Basic and acidic residues" evidence="1">
    <location>
        <begin position="362"/>
        <end position="392"/>
    </location>
</feature>
<dbReference type="EMBL" id="JAVHNS010000006">
    <property type="protein sequence ID" value="KAK6352108.1"/>
    <property type="molecule type" value="Genomic_DNA"/>
</dbReference>
<protein>
    <submittedName>
        <fullName evidence="2">Uncharacterized protein</fullName>
    </submittedName>
</protein>
<feature type="compositionally biased region" description="Basic and acidic residues" evidence="1">
    <location>
        <begin position="241"/>
        <end position="264"/>
    </location>
</feature>
<organism evidence="2 3">
    <name type="scientific">Orbilia blumenaviensis</name>
    <dbReference type="NCBI Taxonomy" id="1796055"/>
    <lineage>
        <taxon>Eukaryota</taxon>
        <taxon>Fungi</taxon>
        <taxon>Dikarya</taxon>
        <taxon>Ascomycota</taxon>
        <taxon>Pezizomycotina</taxon>
        <taxon>Orbiliomycetes</taxon>
        <taxon>Orbiliales</taxon>
        <taxon>Orbiliaceae</taxon>
        <taxon>Orbilia</taxon>
    </lineage>
</organism>
<feature type="compositionally biased region" description="Low complexity" evidence="1">
    <location>
        <begin position="287"/>
        <end position="298"/>
    </location>
</feature>
<comment type="caution">
    <text evidence="2">The sequence shown here is derived from an EMBL/GenBank/DDBJ whole genome shotgun (WGS) entry which is preliminary data.</text>
</comment>
<feature type="region of interest" description="Disordered" evidence="1">
    <location>
        <begin position="111"/>
        <end position="435"/>
    </location>
</feature>